<evidence type="ECO:0000313" key="5">
    <source>
        <dbReference type="Proteomes" id="UP000441399"/>
    </source>
</evidence>
<dbReference type="Proteomes" id="UP000441399">
    <property type="component" value="Unassembled WGS sequence"/>
</dbReference>
<dbReference type="EMBL" id="CACSIO010000009">
    <property type="protein sequence ID" value="CAA0102862.1"/>
    <property type="molecule type" value="Genomic_DNA"/>
</dbReference>
<dbReference type="GO" id="GO:0015074">
    <property type="term" value="P:DNA integration"/>
    <property type="evidence" value="ECO:0007669"/>
    <property type="project" value="InterPro"/>
</dbReference>
<sequence length="74" mass="8369">MKRQDLIPKVAKKFKVTTDSKHALPVSPNLLERDFTADAPNQKWAGDITHLCTSESWLYLAVVIDLYSRAVIGR</sequence>
<dbReference type="InterPro" id="IPR001584">
    <property type="entry name" value="Integrase_cat-core"/>
</dbReference>
<keyword evidence="5" id="KW-1185">Reference proteome</keyword>
<evidence type="ECO:0000256" key="1">
    <source>
        <dbReference type="ARBA" id="ARBA00037276"/>
    </source>
</evidence>
<dbReference type="PANTHER" id="PTHR46889:SF6">
    <property type="entry name" value="TRANSPOSASE INSF FOR INSERTION SEQUENCE IS3B"/>
    <property type="match status" value="1"/>
</dbReference>
<dbReference type="GO" id="GO:0003676">
    <property type="term" value="F:nucleic acid binding"/>
    <property type="evidence" value="ECO:0007669"/>
    <property type="project" value="InterPro"/>
</dbReference>
<accession>A0A5S9PG17</accession>
<dbReference type="InterPro" id="IPR012337">
    <property type="entry name" value="RNaseH-like_sf"/>
</dbReference>
<protein>
    <recommendedName>
        <fullName evidence="3">Integrase catalytic domain-containing protein</fullName>
    </recommendedName>
</protein>
<dbReference type="AlphaFoldDB" id="A0A5S9PG17"/>
<dbReference type="Gene3D" id="3.30.420.10">
    <property type="entry name" value="Ribonuclease H-like superfamily/Ribonuclease H"/>
    <property type="match status" value="1"/>
</dbReference>
<dbReference type="Pfam" id="PF00665">
    <property type="entry name" value="rve"/>
    <property type="match status" value="1"/>
</dbReference>
<dbReference type="SUPFAM" id="SSF53098">
    <property type="entry name" value="Ribonuclease H-like"/>
    <property type="match status" value="1"/>
</dbReference>
<comment type="similarity">
    <text evidence="2">Belongs to the transposase IS3/IS150/IS904 family.</text>
</comment>
<proteinExistence type="inferred from homology"/>
<dbReference type="InterPro" id="IPR036397">
    <property type="entry name" value="RNaseH_sf"/>
</dbReference>
<evidence type="ECO:0000259" key="3">
    <source>
        <dbReference type="PROSITE" id="PS50994"/>
    </source>
</evidence>
<organism evidence="4 5">
    <name type="scientific">BD1-7 clade bacterium</name>
    <dbReference type="NCBI Taxonomy" id="2029982"/>
    <lineage>
        <taxon>Bacteria</taxon>
        <taxon>Pseudomonadati</taxon>
        <taxon>Pseudomonadota</taxon>
        <taxon>Gammaproteobacteria</taxon>
        <taxon>Cellvibrionales</taxon>
        <taxon>Spongiibacteraceae</taxon>
        <taxon>BD1-7 clade</taxon>
    </lineage>
</organism>
<dbReference type="PROSITE" id="PS50994">
    <property type="entry name" value="INTEGRASE"/>
    <property type="match status" value="1"/>
</dbReference>
<name>A0A5S9PG17_9GAMM</name>
<dbReference type="PANTHER" id="PTHR46889">
    <property type="entry name" value="TRANSPOSASE INSF FOR INSERTION SEQUENCE IS3B-RELATED"/>
    <property type="match status" value="1"/>
</dbReference>
<reference evidence="4 5" key="1">
    <citation type="submission" date="2019-11" db="EMBL/GenBank/DDBJ databases">
        <authorList>
            <person name="Holert J."/>
        </authorList>
    </citation>
    <scope>NUCLEOTIDE SEQUENCE [LARGE SCALE GENOMIC DNA]</scope>
    <source>
        <strain evidence="4">SB11_3</strain>
    </source>
</reference>
<feature type="domain" description="Integrase catalytic" evidence="3">
    <location>
        <begin position="36"/>
        <end position="74"/>
    </location>
</feature>
<evidence type="ECO:0000313" key="4">
    <source>
        <dbReference type="EMBL" id="CAA0102862.1"/>
    </source>
</evidence>
<comment type="function">
    <text evidence="1">Involved in the transposition of the insertion sequence IS3.</text>
</comment>
<gene>
    <name evidence="4" type="ORF">OPDIPICF_04487</name>
</gene>
<dbReference type="InterPro" id="IPR050900">
    <property type="entry name" value="Transposase_IS3/IS150/IS904"/>
</dbReference>
<evidence type="ECO:0000256" key="2">
    <source>
        <dbReference type="ARBA" id="ARBA00043964"/>
    </source>
</evidence>